<gene>
    <name evidence="2" type="ORF">GCM10018980_15040</name>
</gene>
<evidence type="ECO:0000313" key="2">
    <source>
        <dbReference type="EMBL" id="GHG40634.1"/>
    </source>
</evidence>
<keyword evidence="1" id="KW-1133">Transmembrane helix</keyword>
<keyword evidence="3" id="KW-1185">Reference proteome</keyword>
<reference evidence="3" key="1">
    <citation type="journal article" date="2019" name="Int. J. Syst. Evol. Microbiol.">
        <title>The Global Catalogue of Microorganisms (GCM) 10K type strain sequencing project: providing services to taxonomists for standard genome sequencing and annotation.</title>
        <authorList>
            <consortium name="The Broad Institute Genomics Platform"/>
            <consortium name="The Broad Institute Genome Sequencing Center for Infectious Disease"/>
            <person name="Wu L."/>
            <person name="Ma J."/>
        </authorList>
    </citation>
    <scope>NUCLEOTIDE SEQUENCE [LARGE SCALE GENOMIC DNA]</scope>
    <source>
        <strain evidence="3">JCM 4253</strain>
    </source>
</reference>
<keyword evidence="1" id="KW-0812">Transmembrane</keyword>
<evidence type="ECO:0000256" key="1">
    <source>
        <dbReference type="SAM" id="Phobius"/>
    </source>
</evidence>
<dbReference type="AlphaFoldDB" id="A0A919EVY6"/>
<dbReference type="EMBL" id="BNBF01000003">
    <property type="protein sequence ID" value="GHG40634.1"/>
    <property type="molecule type" value="Genomic_DNA"/>
</dbReference>
<organism evidence="2 3">
    <name type="scientific">Streptomyces capoamus</name>
    <dbReference type="NCBI Taxonomy" id="68183"/>
    <lineage>
        <taxon>Bacteria</taxon>
        <taxon>Bacillati</taxon>
        <taxon>Actinomycetota</taxon>
        <taxon>Actinomycetes</taxon>
        <taxon>Kitasatosporales</taxon>
        <taxon>Streptomycetaceae</taxon>
        <taxon>Streptomyces</taxon>
    </lineage>
</organism>
<sequence>MAETEGEQERRRRLSLGERFKKLTERNLALVLILYVSSAVTAVSTFITAYVTGGHWYQQHFDWQAGEYAKLARLHAGYTLNKFEEQLGRPSIQIAINKTSLGSLTQNTFQPRPEYWVDAVTDPRNRVVAYAVTSCSSDFTPSFTYWDDQHNRYMTVSLNETAFASAFPSIRDVGTVTTDFSGSMGPKYYFAIKPSNAYSINRSYAWGVSNVCPWKAIKSTHSSGTWVSWFSSQVQRFHTGGYELRVQAKEVDKLGRDLMSEYAVNTYAETAPTVDFGIYPEQIGADPMLIPPALSKLADNGPPS</sequence>
<dbReference type="NCBIfam" id="NF043066">
    <property type="entry name" value="ETEC_3214_dom"/>
    <property type="match status" value="1"/>
</dbReference>
<dbReference type="Proteomes" id="UP000619355">
    <property type="component" value="Unassembled WGS sequence"/>
</dbReference>
<name>A0A919EVY6_9ACTN</name>
<dbReference type="RefSeq" id="WP_189979451.1">
    <property type="nucleotide sequence ID" value="NZ_BNBF01000003.1"/>
</dbReference>
<comment type="caution">
    <text evidence="2">The sequence shown here is derived from an EMBL/GenBank/DDBJ whole genome shotgun (WGS) entry which is preliminary data.</text>
</comment>
<evidence type="ECO:0000313" key="3">
    <source>
        <dbReference type="Proteomes" id="UP000619355"/>
    </source>
</evidence>
<dbReference type="InterPro" id="IPR050010">
    <property type="entry name" value="ETEC_3214_dom"/>
</dbReference>
<protein>
    <submittedName>
        <fullName evidence="2">Uncharacterized protein</fullName>
    </submittedName>
</protein>
<keyword evidence="1" id="KW-0472">Membrane</keyword>
<proteinExistence type="predicted"/>
<accession>A0A919EVY6</accession>
<feature type="transmembrane region" description="Helical" evidence="1">
    <location>
        <begin position="28"/>
        <end position="51"/>
    </location>
</feature>